<sequence>MFALPTVPQMIRTSNTSTSTSRLFHVVWPGARLTAKIRSELALFRLDELISSAAISTESKMKFLMINKVCFFLDYLLDSVFLIRITFKMSEVSGLELSD</sequence>
<evidence type="ECO:0000313" key="2">
    <source>
        <dbReference type="Proteomes" id="UP001054837"/>
    </source>
</evidence>
<dbReference type="Proteomes" id="UP001054837">
    <property type="component" value="Unassembled WGS sequence"/>
</dbReference>
<gene>
    <name evidence="1" type="ORF">CDAR_30061</name>
</gene>
<reference evidence="1 2" key="1">
    <citation type="submission" date="2021-06" db="EMBL/GenBank/DDBJ databases">
        <title>Caerostris darwini draft genome.</title>
        <authorList>
            <person name="Kono N."/>
            <person name="Arakawa K."/>
        </authorList>
    </citation>
    <scope>NUCLEOTIDE SEQUENCE [LARGE SCALE GENOMIC DNA]</scope>
</reference>
<organism evidence="1 2">
    <name type="scientific">Caerostris darwini</name>
    <dbReference type="NCBI Taxonomy" id="1538125"/>
    <lineage>
        <taxon>Eukaryota</taxon>
        <taxon>Metazoa</taxon>
        <taxon>Ecdysozoa</taxon>
        <taxon>Arthropoda</taxon>
        <taxon>Chelicerata</taxon>
        <taxon>Arachnida</taxon>
        <taxon>Araneae</taxon>
        <taxon>Araneomorphae</taxon>
        <taxon>Entelegynae</taxon>
        <taxon>Araneoidea</taxon>
        <taxon>Araneidae</taxon>
        <taxon>Caerostris</taxon>
    </lineage>
</organism>
<proteinExistence type="predicted"/>
<comment type="caution">
    <text evidence="1">The sequence shown here is derived from an EMBL/GenBank/DDBJ whole genome shotgun (WGS) entry which is preliminary data.</text>
</comment>
<name>A0AAV4TET0_9ARAC</name>
<keyword evidence="2" id="KW-1185">Reference proteome</keyword>
<dbReference type="EMBL" id="BPLQ01009382">
    <property type="protein sequence ID" value="GIY43704.1"/>
    <property type="molecule type" value="Genomic_DNA"/>
</dbReference>
<protein>
    <submittedName>
        <fullName evidence="1">Uncharacterized protein</fullName>
    </submittedName>
</protein>
<dbReference type="AlphaFoldDB" id="A0AAV4TET0"/>
<accession>A0AAV4TET0</accession>
<evidence type="ECO:0000313" key="1">
    <source>
        <dbReference type="EMBL" id="GIY43704.1"/>
    </source>
</evidence>